<dbReference type="PROSITE" id="PS51419">
    <property type="entry name" value="RAB"/>
    <property type="match status" value="1"/>
</dbReference>
<evidence type="ECO:0000313" key="4">
    <source>
        <dbReference type="EMBL" id="KAK8857599.1"/>
    </source>
</evidence>
<proteinExistence type="inferred from homology"/>
<reference evidence="4 5" key="1">
    <citation type="submission" date="2024-04" db="EMBL/GenBank/DDBJ databases">
        <title>Tritrichomonas musculus Genome.</title>
        <authorList>
            <person name="Alves-Ferreira E."/>
            <person name="Grigg M."/>
            <person name="Lorenzi H."/>
            <person name="Galac M."/>
        </authorList>
    </citation>
    <scope>NUCLEOTIDE SEQUENCE [LARGE SCALE GENOMIC DNA]</scope>
    <source>
        <strain evidence="4 5">EAF2021</strain>
    </source>
</reference>
<evidence type="ECO:0000256" key="3">
    <source>
        <dbReference type="ARBA" id="ARBA00023134"/>
    </source>
</evidence>
<evidence type="ECO:0000256" key="2">
    <source>
        <dbReference type="ARBA" id="ARBA00022741"/>
    </source>
</evidence>
<comment type="caution">
    <text evidence="4">The sequence shown here is derived from an EMBL/GenBank/DDBJ whole genome shotgun (WGS) entry which is preliminary data.</text>
</comment>
<dbReference type="PROSITE" id="PS51421">
    <property type="entry name" value="RAS"/>
    <property type="match status" value="1"/>
</dbReference>
<evidence type="ECO:0000256" key="1">
    <source>
        <dbReference type="ARBA" id="ARBA00006270"/>
    </source>
</evidence>
<keyword evidence="3" id="KW-0342">GTP-binding</keyword>
<dbReference type="SMART" id="SM00173">
    <property type="entry name" value="RAS"/>
    <property type="match status" value="1"/>
</dbReference>
<dbReference type="SMART" id="SM00175">
    <property type="entry name" value="RAB"/>
    <property type="match status" value="1"/>
</dbReference>
<accession>A0ABR2I537</accession>
<dbReference type="InterPro" id="IPR001806">
    <property type="entry name" value="Small_GTPase"/>
</dbReference>
<dbReference type="EMBL" id="JAPFFF010000020">
    <property type="protein sequence ID" value="KAK8857599.1"/>
    <property type="molecule type" value="Genomic_DNA"/>
</dbReference>
<keyword evidence="5" id="KW-1185">Reference proteome</keyword>
<dbReference type="Proteomes" id="UP001470230">
    <property type="component" value="Unassembled WGS sequence"/>
</dbReference>
<dbReference type="InterPro" id="IPR050305">
    <property type="entry name" value="Small_GTPase_Rab"/>
</dbReference>
<name>A0ABR2I537_9EUKA</name>
<dbReference type="SUPFAM" id="SSF52540">
    <property type="entry name" value="P-loop containing nucleoside triphosphate hydrolases"/>
    <property type="match status" value="1"/>
</dbReference>
<keyword evidence="2" id="KW-0547">Nucleotide-binding</keyword>
<dbReference type="Gene3D" id="3.40.50.300">
    <property type="entry name" value="P-loop containing nucleotide triphosphate hydrolases"/>
    <property type="match status" value="1"/>
</dbReference>
<gene>
    <name evidence="4" type="ORF">M9Y10_016004</name>
</gene>
<dbReference type="Pfam" id="PF00071">
    <property type="entry name" value="Ras"/>
    <property type="match status" value="1"/>
</dbReference>
<dbReference type="PRINTS" id="PR00449">
    <property type="entry name" value="RASTRNSFRMNG"/>
</dbReference>
<sequence>MHGAKGILVVFDISDRDNFIQSGYWIDMIRESDDSVDLILVGNKCDLDHAVSAEEIEIFTKKYDIHYFETSAKDNTNVEEAFNYLGTQTFRRISSKIEPISEKTINIDKNNQKKCTC</sequence>
<protein>
    <submittedName>
        <fullName evidence="4">Uncharacterized protein</fullName>
    </submittedName>
</protein>
<evidence type="ECO:0000313" key="5">
    <source>
        <dbReference type="Proteomes" id="UP001470230"/>
    </source>
</evidence>
<comment type="similarity">
    <text evidence="1">Belongs to the small GTPase superfamily. Rab family.</text>
</comment>
<dbReference type="PANTHER" id="PTHR47980">
    <property type="entry name" value="LD44762P"/>
    <property type="match status" value="1"/>
</dbReference>
<organism evidence="4 5">
    <name type="scientific">Tritrichomonas musculus</name>
    <dbReference type="NCBI Taxonomy" id="1915356"/>
    <lineage>
        <taxon>Eukaryota</taxon>
        <taxon>Metamonada</taxon>
        <taxon>Parabasalia</taxon>
        <taxon>Tritrichomonadida</taxon>
        <taxon>Tritrichomonadidae</taxon>
        <taxon>Tritrichomonas</taxon>
    </lineage>
</organism>
<dbReference type="InterPro" id="IPR027417">
    <property type="entry name" value="P-loop_NTPase"/>
</dbReference>